<protein>
    <submittedName>
        <fullName evidence="2">Uncharacterized protein</fullName>
    </submittedName>
</protein>
<comment type="caution">
    <text evidence="2">The sequence shown here is derived from an EMBL/GenBank/DDBJ whole genome shotgun (WGS) entry which is preliminary data.</text>
</comment>
<keyword evidence="3" id="KW-1185">Reference proteome</keyword>
<sequence length="177" mass="20587">MNCSLFLCLFTVQLILLNFAVEGREDDELKRKKRNTDVDVLGLVNIHAPSRKNVNVDVGGEERDRNDKLVNVNVQGHRKNVNVDVGGGHYYEGKGVKYERDGERGREVNVDVRVPKVKVDVDREDGYPKKKRVHLKVLDKLRKYDSEESGERRRHRVVKIERDGGRRHKTVYIEREN</sequence>
<evidence type="ECO:0000256" key="1">
    <source>
        <dbReference type="SAM" id="SignalP"/>
    </source>
</evidence>
<feature type="chain" id="PRO_5044863128" evidence="1">
    <location>
        <begin position="24"/>
        <end position="177"/>
    </location>
</feature>
<evidence type="ECO:0000313" key="3">
    <source>
        <dbReference type="Proteomes" id="UP001620645"/>
    </source>
</evidence>
<organism evidence="2 3">
    <name type="scientific">Heterodera schachtii</name>
    <name type="common">Sugarbeet cyst nematode worm</name>
    <name type="synonym">Tylenchus schachtii</name>
    <dbReference type="NCBI Taxonomy" id="97005"/>
    <lineage>
        <taxon>Eukaryota</taxon>
        <taxon>Metazoa</taxon>
        <taxon>Ecdysozoa</taxon>
        <taxon>Nematoda</taxon>
        <taxon>Chromadorea</taxon>
        <taxon>Rhabditida</taxon>
        <taxon>Tylenchina</taxon>
        <taxon>Tylenchomorpha</taxon>
        <taxon>Tylenchoidea</taxon>
        <taxon>Heteroderidae</taxon>
        <taxon>Heteroderinae</taxon>
        <taxon>Heterodera</taxon>
    </lineage>
</organism>
<feature type="signal peptide" evidence="1">
    <location>
        <begin position="1"/>
        <end position="23"/>
    </location>
</feature>
<accession>A0ABD2IJK6</accession>
<name>A0ABD2IJK6_HETSC</name>
<dbReference type="Proteomes" id="UP001620645">
    <property type="component" value="Unassembled WGS sequence"/>
</dbReference>
<keyword evidence="1" id="KW-0732">Signal</keyword>
<dbReference type="EMBL" id="JBICCN010000315">
    <property type="protein sequence ID" value="KAL3078197.1"/>
    <property type="molecule type" value="Genomic_DNA"/>
</dbReference>
<dbReference type="AlphaFoldDB" id="A0ABD2IJK6"/>
<evidence type="ECO:0000313" key="2">
    <source>
        <dbReference type="EMBL" id="KAL3078197.1"/>
    </source>
</evidence>
<gene>
    <name evidence="2" type="ORF">niasHS_012084</name>
</gene>
<reference evidence="2 3" key="1">
    <citation type="submission" date="2024-10" db="EMBL/GenBank/DDBJ databases">
        <authorList>
            <person name="Kim D."/>
        </authorList>
    </citation>
    <scope>NUCLEOTIDE SEQUENCE [LARGE SCALE GENOMIC DNA]</scope>
    <source>
        <strain evidence="2">Taebaek</strain>
    </source>
</reference>
<proteinExistence type="predicted"/>